<evidence type="ECO:0000313" key="4">
    <source>
        <dbReference type="Proteomes" id="UP000000268"/>
    </source>
</evidence>
<evidence type="ECO:0000259" key="2">
    <source>
        <dbReference type="Pfam" id="PF20028"/>
    </source>
</evidence>
<dbReference type="Pfam" id="PF01048">
    <property type="entry name" value="PNP_UDP_1"/>
    <property type="match status" value="1"/>
</dbReference>
<keyword evidence="3" id="KW-0614">Plasmid</keyword>
<feature type="domain" description="Nucleoside phosphorylase" evidence="1">
    <location>
        <begin position="8"/>
        <end position="252"/>
    </location>
</feature>
<dbReference type="GO" id="GO:0008782">
    <property type="term" value="F:adenosylhomocysteine nucleosidase activity"/>
    <property type="evidence" value="ECO:0007669"/>
    <property type="project" value="TreeGrafter"/>
</dbReference>
<organism evidence="3 4">
    <name type="scientific">Acaryochloris marina (strain MBIC 11017)</name>
    <dbReference type="NCBI Taxonomy" id="329726"/>
    <lineage>
        <taxon>Bacteria</taxon>
        <taxon>Bacillati</taxon>
        <taxon>Cyanobacteriota</taxon>
        <taxon>Cyanophyceae</taxon>
        <taxon>Acaryochloridales</taxon>
        <taxon>Acaryochloridaceae</taxon>
        <taxon>Acaryochloris</taxon>
    </lineage>
</organism>
<geneLocation type="plasmid" evidence="3 4">
    <name>pREB2</name>
</geneLocation>
<feature type="domain" description="vWA-MoxR associated protein C-terminal" evidence="2">
    <location>
        <begin position="416"/>
        <end position="625"/>
    </location>
</feature>
<dbReference type="SUPFAM" id="SSF53167">
    <property type="entry name" value="Purine and uridine phosphorylases"/>
    <property type="match status" value="1"/>
</dbReference>
<protein>
    <submittedName>
        <fullName evidence="3">Nucleoside phosphorylase, putative</fullName>
    </submittedName>
</protein>
<evidence type="ECO:0000313" key="3">
    <source>
        <dbReference type="EMBL" id="ABW31987.1"/>
    </source>
</evidence>
<dbReference type="HOGENOM" id="CLU_422517_0_0_3"/>
<dbReference type="OrthoDB" id="509435at2"/>
<name>A8ZLG0_ACAM1</name>
<keyword evidence="4" id="KW-1185">Reference proteome</keyword>
<dbReference type="PANTHER" id="PTHR46832">
    <property type="entry name" value="5'-METHYLTHIOADENOSINE/S-ADENOSYLHOMOCYSTEINE NUCLEOSIDASE"/>
    <property type="match status" value="1"/>
</dbReference>
<dbReference type="PANTHER" id="PTHR46832:SF1">
    <property type="entry name" value="5'-METHYLTHIOADENOSINE_S-ADENOSYLHOMOCYSTEINE NUCLEOSIDASE"/>
    <property type="match status" value="1"/>
</dbReference>
<dbReference type="EMBL" id="CP000839">
    <property type="protein sequence ID" value="ABW31987.1"/>
    <property type="molecule type" value="Genomic_DNA"/>
</dbReference>
<dbReference type="GO" id="GO:0005829">
    <property type="term" value="C:cytosol"/>
    <property type="evidence" value="ECO:0007669"/>
    <property type="project" value="TreeGrafter"/>
</dbReference>
<dbReference type="InterPro" id="IPR035994">
    <property type="entry name" value="Nucleoside_phosphorylase_sf"/>
</dbReference>
<dbReference type="InterPro" id="IPR045450">
    <property type="entry name" value="VMAP_C"/>
</dbReference>
<dbReference type="Gene3D" id="3.40.50.1580">
    <property type="entry name" value="Nucleoside phosphorylase domain"/>
    <property type="match status" value="1"/>
</dbReference>
<evidence type="ECO:0000259" key="1">
    <source>
        <dbReference type="Pfam" id="PF01048"/>
    </source>
</evidence>
<sequence>MVQDSLKAVILTALPVEFKEVRKFVADPTRIIHPEGNRYEKGTFKANGRIWTVGIVQTGAGDSRSALQTERAITYFDPDVVFFVGVAGGLKDVDIGDVVASTKIYGYESGKAEEEFKPRPHIGLSGFSLVEEAKAEARSEAPNWLARVKQPYNTTPRLRVGPIAVGEKVVASKESNVYKLLRKNYSDALAVEMEGYGFLEAVNARDKPLSAIVIRGISDLIDHKNDGKGQKSEDKRQQKASHHASALAFHLLANYDPKPRIPGVGKTSYKVETKFWDDLFICLGDYDLDFLEAALREVLDNRKDDLLGSIETFAALKQALIRLDDQVLAVSWVGHLIKKLQDFPNNENECEIKPEWQVWYDANAPTELEVDPKQEPSQKYLLVTLEPVVDTEPGDASATVDTVRILAELYVCGEQTRTSLLTDYPKCSIEQVWEHLSEVIPNAGEVRAVEIFLSWQHFGQPVHKWKIWTSLGKTRRKPLWRFPYNTVVRSLDRLLDPLWSELWIKDLKVRMQQLKTMQQPLDQHTCCVECFTDEIFEDELPEKLVFKLWETLPEDIDELRSLISGVIEEKVPLWLWTYETPVNGDEFKKTVDKVLKPENFTESAALGESILTHRKKIQELGFLFDNCTRIPCLPTLAVNESGRLTQPT</sequence>
<dbReference type="CDD" id="cd09008">
    <property type="entry name" value="MTAN"/>
    <property type="match status" value="1"/>
</dbReference>
<dbReference type="InterPro" id="IPR000845">
    <property type="entry name" value="Nucleoside_phosphorylase_d"/>
</dbReference>
<dbReference type="Pfam" id="PF20028">
    <property type="entry name" value="VMAP-C"/>
    <property type="match status" value="1"/>
</dbReference>
<reference evidence="3 4" key="1">
    <citation type="journal article" date="2008" name="Proc. Natl. Acad. Sci. U.S.A.">
        <title>Niche adaptation and genome expansion in the chlorophyll d-producing cyanobacterium Acaryochloris marina.</title>
        <authorList>
            <person name="Swingley W.D."/>
            <person name="Chen M."/>
            <person name="Cheung P.C."/>
            <person name="Conrad A.L."/>
            <person name="Dejesa L.C."/>
            <person name="Hao J."/>
            <person name="Honchak B.M."/>
            <person name="Karbach L.E."/>
            <person name="Kurdoglu A."/>
            <person name="Lahiri S."/>
            <person name="Mastrian S.D."/>
            <person name="Miyashita H."/>
            <person name="Page L."/>
            <person name="Ramakrishna P."/>
            <person name="Satoh S."/>
            <person name="Sattley W.M."/>
            <person name="Shimada Y."/>
            <person name="Taylor H.L."/>
            <person name="Tomo T."/>
            <person name="Tsuchiya T."/>
            <person name="Wang Z.T."/>
            <person name="Raymond J."/>
            <person name="Mimuro M."/>
            <person name="Blankenship R.E."/>
            <person name="Touchman J.W."/>
        </authorList>
    </citation>
    <scope>NUCLEOTIDE SEQUENCE [LARGE SCALE GENOMIC DNA]</scope>
    <source>
        <strain evidence="4">MBIC 11017</strain>
        <plasmid evidence="4">Plasmid pREB2</plasmid>
    </source>
</reference>
<dbReference type="GO" id="GO:0008930">
    <property type="term" value="F:methylthioadenosine nucleosidase activity"/>
    <property type="evidence" value="ECO:0007669"/>
    <property type="project" value="TreeGrafter"/>
</dbReference>
<gene>
    <name evidence="3" type="ordered locus">AM1_B0268</name>
</gene>
<dbReference type="GO" id="GO:0009116">
    <property type="term" value="P:nucleoside metabolic process"/>
    <property type="evidence" value="ECO:0007669"/>
    <property type="project" value="InterPro"/>
</dbReference>
<accession>A8ZLG0</accession>
<dbReference type="Proteomes" id="UP000000268">
    <property type="component" value="Plasmid pREB2"/>
</dbReference>
<proteinExistence type="predicted"/>
<dbReference type="KEGG" id="amr:AM1_B0268"/>
<dbReference type="GO" id="GO:0019284">
    <property type="term" value="P:L-methionine salvage from S-adenosylmethionine"/>
    <property type="evidence" value="ECO:0007669"/>
    <property type="project" value="TreeGrafter"/>
</dbReference>
<dbReference type="AlphaFoldDB" id="A8ZLG0"/>